<comment type="caution">
    <text evidence="4">The sequence shown here is derived from an EMBL/GenBank/DDBJ whole genome shotgun (WGS) entry which is preliminary data.</text>
</comment>
<sequence length="351" mass="39538">ALTVPTRRPVAFILLWKLLISPFSEHTRNKSWKKILGIAAFRACALSIPQTQFLLGNKPSLESYKQWSQAKGLLVQVEEIEGEDARLLWVGKKRTDKVLYYIHGGGYALPLPDYALSFWRHVQEQLEKRNINTGVVALNYALIPNAPFPTALRQAVLGLQNLLDSGIRPENIQIVGDSAGGNLILQLFSHLLHPLPDVPTLTQNNVKLNGTCLVSPWVSFRDEDRTHILRSSIDLLKAPAIREFADFILHDVPESRECYFELLKTPGSWWAGLDSKVDRVLLIAGADECFKEDIVKLDRNVRRHHKEVTLFVQEYGVHVEPYLDFMVGEKELPAITSDIVAWIAAGFSASD</sequence>
<gene>
    <name evidence="4" type="ORF">V5O48_015579</name>
</gene>
<dbReference type="PANTHER" id="PTHR48081:SF31">
    <property type="entry name" value="STERYL ACETYL HYDROLASE MUG81-RELATED"/>
    <property type="match status" value="1"/>
</dbReference>
<feature type="signal peptide" evidence="2">
    <location>
        <begin position="1"/>
        <end position="26"/>
    </location>
</feature>
<keyword evidence="2" id="KW-0732">Signal</keyword>
<proteinExistence type="predicted"/>
<organism evidence="4 5">
    <name type="scientific">Marasmius crinis-equi</name>
    <dbReference type="NCBI Taxonomy" id="585013"/>
    <lineage>
        <taxon>Eukaryota</taxon>
        <taxon>Fungi</taxon>
        <taxon>Dikarya</taxon>
        <taxon>Basidiomycota</taxon>
        <taxon>Agaricomycotina</taxon>
        <taxon>Agaricomycetes</taxon>
        <taxon>Agaricomycetidae</taxon>
        <taxon>Agaricales</taxon>
        <taxon>Marasmiineae</taxon>
        <taxon>Marasmiaceae</taxon>
        <taxon>Marasmius</taxon>
    </lineage>
</organism>
<feature type="non-terminal residue" evidence="4">
    <location>
        <position position="1"/>
    </location>
</feature>
<dbReference type="EMBL" id="JBAHYK010001899">
    <property type="protein sequence ID" value="KAL0566438.1"/>
    <property type="molecule type" value="Genomic_DNA"/>
</dbReference>
<reference evidence="4 5" key="1">
    <citation type="submission" date="2024-02" db="EMBL/GenBank/DDBJ databases">
        <title>A draft genome for the cacao thread blight pathogen Marasmius crinis-equi.</title>
        <authorList>
            <person name="Cohen S.P."/>
            <person name="Baruah I.K."/>
            <person name="Amoako-Attah I."/>
            <person name="Bukari Y."/>
            <person name="Meinhardt L.W."/>
            <person name="Bailey B.A."/>
        </authorList>
    </citation>
    <scope>NUCLEOTIDE SEQUENCE [LARGE SCALE GENOMIC DNA]</scope>
    <source>
        <strain evidence="4 5">GH-76</strain>
    </source>
</reference>
<protein>
    <recommendedName>
        <fullName evidence="3">Alpha/beta hydrolase fold-3 domain-containing protein</fullName>
    </recommendedName>
</protein>
<keyword evidence="1" id="KW-0378">Hydrolase</keyword>
<evidence type="ECO:0000256" key="1">
    <source>
        <dbReference type="ARBA" id="ARBA00022801"/>
    </source>
</evidence>
<dbReference type="InterPro" id="IPR029058">
    <property type="entry name" value="AB_hydrolase_fold"/>
</dbReference>
<evidence type="ECO:0000259" key="3">
    <source>
        <dbReference type="Pfam" id="PF07859"/>
    </source>
</evidence>
<keyword evidence="5" id="KW-1185">Reference proteome</keyword>
<evidence type="ECO:0000256" key="2">
    <source>
        <dbReference type="SAM" id="SignalP"/>
    </source>
</evidence>
<accession>A0ABR3EU48</accession>
<evidence type="ECO:0000313" key="4">
    <source>
        <dbReference type="EMBL" id="KAL0566438.1"/>
    </source>
</evidence>
<dbReference type="Gene3D" id="3.40.50.1820">
    <property type="entry name" value="alpha/beta hydrolase"/>
    <property type="match status" value="1"/>
</dbReference>
<feature type="domain" description="Alpha/beta hydrolase fold-3" evidence="3">
    <location>
        <begin position="100"/>
        <end position="319"/>
    </location>
</feature>
<dbReference type="InterPro" id="IPR013094">
    <property type="entry name" value="AB_hydrolase_3"/>
</dbReference>
<dbReference type="InterPro" id="IPR050300">
    <property type="entry name" value="GDXG_lipolytic_enzyme"/>
</dbReference>
<dbReference type="Pfam" id="PF07859">
    <property type="entry name" value="Abhydrolase_3"/>
    <property type="match status" value="1"/>
</dbReference>
<feature type="chain" id="PRO_5046185008" description="Alpha/beta hydrolase fold-3 domain-containing protein" evidence="2">
    <location>
        <begin position="27"/>
        <end position="351"/>
    </location>
</feature>
<evidence type="ECO:0000313" key="5">
    <source>
        <dbReference type="Proteomes" id="UP001465976"/>
    </source>
</evidence>
<name>A0ABR3EU48_9AGAR</name>
<dbReference type="Proteomes" id="UP001465976">
    <property type="component" value="Unassembled WGS sequence"/>
</dbReference>
<dbReference type="PANTHER" id="PTHR48081">
    <property type="entry name" value="AB HYDROLASE SUPERFAMILY PROTEIN C4A8.06C"/>
    <property type="match status" value="1"/>
</dbReference>
<dbReference type="SUPFAM" id="SSF53474">
    <property type="entry name" value="alpha/beta-Hydrolases"/>
    <property type="match status" value="1"/>
</dbReference>